<sequence>MASAQMLHTLQCLIDQKSLILSNGSLNSRSHLLPFSNTGSPCQRRRIDRLSPPRASLKFDLSQLMGGRGLCNGEAGLERELTQERKSEEEDATTHAFEPEKEEAGDKKETRILSSFGLKEDAFEKELLGFTGGFPGGEKGLKQFIEKNPPPRKEAGSGKGIPGARPKAPELPILMPGMIVIVTNKDNPFYMYSGIVQRITDGKAGVLFEGGNWDRLITFELGELERREKGPPMVNPKSAVLETMAEQ</sequence>
<feature type="region of interest" description="Disordered" evidence="1">
    <location>
        <begin position="228"/>
        <end position="247"/>
    </location>
</feature>
<proteinExistence type="predicted"/>
<dbReference type="PANTHER" id="PTHR35494">
    <property type="entry name" value="NAD(P)H-QUINONE OXIDOREDUCTASE SUBUNIT S, CHLOROPLASTIC"/>
    <property type="match status" value="1"/>
</dbReference>
<dbReference type="Pfam" id="PF11623">
    <property type="entry name" value="NdhS"/>
    <property type="match status" value="1"/>
</dbReference>
<dbReference type="PANTHER" id="PTHR35494:SF1">
    <property type="entry name" value="NAD(P)H-QUINONE OXIDOREDUCTASE SUBUNIT S, CHLOROPLASTIC"/>
    <property type="match status" value="1"/>
</dbReference>
<dbReference type="EMBL" id="LR721775">
    <property type="protein sequence ID" value="VVV59959.1"/>
    <property type="molecule type" value="Genomic_DNA"/>
</dbReference>
<dbReference type="Gramene" id="NC10G0166530.1">
    <property type="protein sequence ID" value="NC10G0166530.1:cds"/>
    <property type="gene ID" value="NC10G0166530"/>
</dbReference>
<dbReference type="GO" id="GO:0010598">
    <property type="term" value="C:NAD(P)H dehydrogenase complex (plastoquinone)"/>
    <property type="evidence" value="ECO:0007669"/>
    <property type="project" value="EnsemblPlants"/>
</dbReference>
<gene>
    <name evidence="2" type="ORF">NYM_LOCUS5107</name>
</gene>
<evidence type="ECO:0008006" key="3">
    <source>
        <dbReference type="Google" id="ProtNLM"/>
    </source>
</evidence>
<dbReference type="InterPro" id="IPR021659">
    <property type="entry name" value="NdhS"/>
</dbReference>
<reference evidence="2" key="1">
    <citation type="submission" date="2019-09" db="EMBL/GenBank/DDBJ databases">
        <authorList>
            <person name="Zhang L."/>
        </authorList>
    </citation>
    <scope>NUCLEOTIDE SEQUENCE</scope>
</reference>
<dbReference type="OrthoDB" id="2015351at2759"/>
<evidence type="ECO:0000313" key="2">
    <source>
        <dbReference type="EMBL" id="VVV59959.1"/>
    </source>
</evidence>
<feature type="region of interest" description="Disordered" evidence="1">
    <location>
        <begin position="146"/>
        <end position="168"/>
    </location>
</feature>
<dbReference type="AlphaFoldDB" id="A0A5K0X385"/>
<dbReference type="Gene3D" id="2.30.30.140">
    <property type="match status" value="1"/>
</dbReference>
<dbReference type="OMA" id="CAKFDLF"/>
<feature type="compositionally biased region" description="Basic and acidic residues" evidence="1">
    <location>
        <begin position="97"/>
        <end position="107"/>
    </location>
</feature>
<dbReference type="GO" id="GO:0009767">
    <property type="term" value="P:photosynthetic electron transport chain"/>
    <property type="evidence" value="ECO:0007669"/>
    <property type="project" value="EnsemblPlants"/>
</dbReference>
<organism evidence="2">
    <name type="scientific">Nymphaea colorata</name>
    <name type="common">pocket water lily</name>
    <dbReference type="NCBI Taxonomy" id="210225"/>
    <lineage>
        <taxon>Eukaryota</taxon>
        <taxon>Viridiplantae</taxon>
        <taxon>Streptophyta</taxon>
        <taxon>Embryophyta</taxon>
        <taxon>Tracheophyta</taxon>
        <taxon>Spermatophyta</taxon>
        <taxon>Magnoliopsida</taxon>
        <taxon>Nymphaeales</taxon>
        <taxon>Nymphaeaceae</taxon>
        <taxon>Nymphaea</taxon>
    </lineage>
</organism>
<name>A0A5K0X385_9MAGN</name>
<feature type="compositionally biased region" description="Basic and acidic residues" evidence="1">
    <location>
        <begin position="146"/>
        <end position="156"/>
    </location>
</feature>
<dbReference type="GO" id="GO:0009535">
    <property type="term" value="C:chloroplast thylakoid membrane"/>
    <property type="evidence" value="ECO:0007669"/>
    <property type="project" value="EnsemblPlants"/>
</dbReference>
<evidence type="ECO:0000256" key="1">
    <source>
        <dbReference type="SAM" id="MobiDB-lite"/>
    </source>
</evidence>
<feature type="region of interest" description="Disordered" evidence="1">
    <location>
        <begin position="81"/>
        <end position="107"/>
    </location>
</feature>
<protein>
    <recommendedName>
        <fullName evidence="3">NAD(P)H-quinone oxidoreductase subunit S, chloroplastic</fullName>
    </recommendedName>
</protein>
<accession>A0A5K0X385</accession>